<feature type="domain" description="Multidrug resistance protein MdtA-like C-terminal permuted SH3" evidence="6">
    <location>
        <begin position="456"/>
        <end position="516"/>
    </location>
</feature>
<accession>A0A0P7YY86</accession>
<dbReference type="STRING" id="1666911.HLUCCA11_06805"/>
<evidence type="ECO:0000313" key="7">
    <source>
        <dbReference type="EMBL" id="KPQ36236.1"/>
    </source>
</evidence>
<dbReference type="GO" id="GO:1990281">
    <property type="term" value="C:efflux pump complex"/>
    <property type="evidence" value="ECO:0007669"/>
    <property type="project" value="TreeGrafter"/>
</dbReference>
<dbReference type="GO" id="GO:0015562">
    <property type="term" value="F:efflux transmembrane transporter activity"/>
    <property type="evidence" value="ECO:0007669"/>
    <property type="project" value="TreeGrafter"/>
</dbReference>
<dbReference type="Pfam" id="PF25876">
    <property type="entry name" value="HH_MFP_RND"/>
    <property type="match status" value="1"/>
</dbReference>
<keyword evidence="4" id="KW-1133">Transmembrane helix</keyword>
<evidence type="ECO:0000256" key="3">
    <source>
        <dbReference type="SAM" id="MobiDB-lite"/>
    </source>
</evidence>
<evidence type="ECO:0000259" key="6">
    <source>
        <dbReference type="Pfam" id="PF25967"/>
    </source>
</evidence>
<reference evidence="7 8" key="1">
    <citation type="submission" date="2015-09" db="EMBL/GenBank/DDBJ databases">
        <title>Identification and resolution of microdiversity through metagenomic sequencing of parallel consortia.</title>
        <authorList>
            <person name="Nelson W.C."/>
            <person name="Romine M.F."/>
            <person name="Lindemann S.R."/>
        </authorList>
    </citation>
    <scope>NUCLEOTIDE SEQUENCE [LARGE SCALE GENOMIC DNA]</scope>
    <source>
        <strain evidence="7">Ana</strain>
    </source>
</reference>
<dbReference type="Proteomes" id="UP000050465">
    <property type="component" value="Unassembled WGS sequence"/>
</dbReference>
<dbReference type="Gene3D" id="2.40.30.170">
    <property type="match status" value="1"/>
</dbReference>
<keyword evidence="4" id="KW-0812">Transmembrane</keyword>
<dbReference type="NCBIfam" id="TIGR01730">
    <property type="entry name" value="RND_mfp"/>
    <property type="match status" value="1"/>
</dbReference>
<dbReference type="Gene3D" id="2.40.420.20">
    <property type="match status" value="1"/>
</dbReference>
<dbReference type="SUPFAM" id="SSF111369">
    <property type="entry name" value="HlyD-like secretion proteins"/>
    <property type="match status" value="2"/>
</dbReference>
<sequence length="536" mass="57249">MSPNTIASHNPALDERPQLRIPEEDLQPRSPKKEPTPEGLENSEEASQERQHSSKSRWQKAWWAVPIVAVALAIGSFAYVRIGNEGAEQPAAEAAAPISVRTAEVTRSPIRDWSSSEGLVQAVRFKHLAFDAAGDVTYIADRDGRTLRAGDRVRAGELLAQVDDRTLQADINQARSAIAEARQRTAAASADVASAQTQVAQAQAQVDQAIAQLNQAQSAQTLAQTNLNRYQTLFGQGAIAATELDARRNSVQDASAQVAAAQSQVAAARVQVETAQAGVQAAQGQRQAIASQVETAQARLTQAEVALEDTRLYAPFDGIVAYMNLRENEYYSPQAVSSQLSQDYGAILDRIPIVVVDPSEYEVTADFAAYRGEQVEVEQTALIAADQMVGSASLADESNSSLLARADARGEVFAVNPAVDPGGRAIEVTARVTEGENQLRHGQNVTLWVAVAENENATVVPLGAVVYRNQQPSVFVVNPQTNEVEQRSVDIGIEGLSSVEIIGDVAPGEQVVTAGQNRLVDGAQVQIARPQGIAAQ</sequence>
<dbReference type="Gene3D" id="1.10.287.470">
    <property type="entry name" value="Helix hairpin bin"/>
    <property type="match status" value="3"/>
</dbReference>
<feature type="transmembrane region" description="Helical" evidence="4">
    <location>
        <begin position="61"/>
        <end position="80"/>
    </location>
</feature>
<name>A0A0P7YY86_9CYAN</name>
<evidence type="ECO:0000256" key="2">
    <source>
        <dbReference type="SAM" id="Coils"/>
    </source>
</evidence>
<keyword evidence="4" id="KW-0472">Membrane</keyword>
<evidence type="ECO:0000256" key="1">
    <source>
        <dbReference type="ARBA" id="ARBA00009477"/>
    </source>
</evidence>
<evidence type="ECO:0000259" key="5">
    <source>
        <dbReference type="Pfam" id="PF25876"/>
    </source>
</evidence>
<keyword evidence="2" id="KW-0175">Coiled coil</keyword>
<dbReference type="PANTHER" id="PTHR30469:SF15">
    <property type="entry name" value="HLYD FAMILY OF SECRETION PROTEINS"/>
    <property type="match status" value="1"/>
</dbReference>
<gene>
    <name evidence="7" type="ORF">HLUCCA11_06805</name>
</gene>
<evidence type="ECO:0000256" key="4">
    <source>
        <dbReference type="SAM" id="Phobius"/>
    </source>
</evidence>
<organism evidence="7 8">
    <name type="scientific">Phormidesmis priestleyi Ana</name>
    <dbReference type="NCBI Taxonomy" id="1666911"/>
    <lineage>
        <taxon>Bacteria</taxon>
        <taxon>Bacillati</taxon>
        <taxon>Cyanobacteriota</taxon>
        <taxon>Cyanophyceae</taxon>
        <taxon>Leptolyngbyales</taxon>
        <taxon>Leptolyngbyaceae</taxon>
        <taxon>Phormidesmis</taxon>
    </lineage>
</organism>
<comment type="caution">
    <text evidence="7">The sequence shown here is derived from an EMBL/GenBank/DDBJ whole genome shotgun (WGS) entry which is preliminary data.</text>
</comment>
<dbReference type="InterPro" id="IPR006143">
    <property type="entry name" value="RND_pump_MFP"/>
</dbReference>
<comment type="similarity">
    <text evidence="1">Belongs to the membrane fusion protein (MFP) (TC 8.A.1) family.</text>
</comment>
<feature type="domain" description="Multidrug resistance protein MdtA-like alpha-helical hairpin" evidence="5">
    <location>
        <begin position="206"/>
        <end position="272"/>
    </location>
</feature>
<dbReference type="InterPro" id="IPR058624">
    <property type="entry name" value="MdtA-like_HH"/>
</dbReference>
<feature type="coiled-coil region" evidence="2">
    <location>
        <begin position="164"/>
        <end position="219"/>
    </location>
</feature>
<feature type="compositionally biased region" description="Basic and acidic residues" evidence="3">
    <location>
        <begin position="12"/>
        <end position="36"/>
    </location>
</feature>
<dbReference type="PANTHER" id="PTHR30469">
    <property type="entry name" value="MULTIDRUG RESISTANCE PROTEIN MDTA"/>
    <property type="match status" value="1"/>
</dbReference>
<dbReference type="Pfam" id="PF25967">
    <property type="entry name" value="RND-MFP_C"/>
    <property type="match status" value="1"/>
</dbReference>
<evidence type="ECO:0000313" key="8">
    <source>
        <dbReference type="Proteomes" id="UP000050465"/>
    </source>
</evidence>
<dbReference type="AlphaFoldDB" id="A0A0P7YY86"/>
<dbReference type="Gene3D" id="2.40.50.100">
    <property type="match status" value="2"/>
</dbReference>
<protein>
    <submittedName>
        <fullName evidence="7">Multidrug resistance efflux pump</fullName>
    </submittedName>
</protein>
<proteinExistence type="inferred from homology"/>
<dbReference type="EMBL" id="LJZR01000007">
    <property type="protein sequence ID" value="KPQ36236.1"/>
    <property type="molecule type" value="Genomic_DNA"/>
</dbReference>
<feature type="region of interest" description="Disordered" evidence="3">
    <location>
        <begin position="1"/>
        <end position="53"/>
    </location>
</feature>
<dbReference type="InterPro" id="IPR058627">
    <property type="entry name" value="MdtA-like_C"/>
</dbReference>